<keyword evidence="2" id="KW-0238">DNA-binding</keyword>
<keyword evidence="6" id="KW-1185">Reference proteome</keyword>
<reference evidence="5 6" key="1">
    <citation type="journal article" date="2022" name="Arch. Microbiol.">
        <title>Paraburkholderia bengalensis sp. nov. isolated from roots of Oryza sativa, IR64.</title>
        <authorList>
            <person name="Nag P."/>
            <person name="Mondal N."/>
            <person name="Sarkar J."/>
            <person name="Das S."/>
        </authorList>
    </citation>
    <scope>NUCLEOTIDE SEQUENCE [LARGE SCALE GENOMIC DNA]</scope>
    <source>
        <strain evidence="5 6">IR64_4_BI</strain>
    </source>
</reference>
<dbReference type="PROSITE" id="PS01124">
    <property type="entry name" value="HTH_ARAC_FAMILY_2"/>
    <property type="match status" value="1"/>
</dbReference>
<dbReference type="SUPFAM" id="SSF46689">
    <property type="entry name" value="Homeodomain-like"/>
    <property type="match status" value="2"/>
</dbReference>
<comment type="caution">
    <text evidence="5">The sequence shown here is derived from an EMBL/GenBank/DDBJ whole genome shotgun (WGS) entry which is preliminary data.</text>
</comment>
<dbReference type="Pfam" id="PF12852">
    <property type="entry name" value="Cupin_6"/>
    <property type="match status" value="1"/>
</dbReference>
<dbReference type="Proteomes" id="UP001386437">
    <property type="component" value="Unassembled WGS sequence"/>
</dbReference>
<evidence type="ECO:0000259" key="4">
    <source>
        <dbReference type="PROSITE" id="PS01124"/>
    </source>
</evidence>
<feature type="domain" description="HTH araC/xylS-type" evidence="4">
    <location>
        <begin position="226"/>
        <end position="324"/>
    </location>
</feature>
<evidence type="ECO:0000256" key="3">
    <source>
        <dbReference type="ARBA" id="ARBA00023163"/>
    </source>
</evidence>
<evidence type="ECO:0000313" key="5">
    <source>
        <dbReference type="EMBL" id="MEI6000104.1"/>
    </source>
</evidence>
<gene>
    <name evidence="5" type="ORF">H3V53_23725</name>
</gene>
<sequence>MSLTLDWLSRLLGMMTVRGQLELRCSYGAPWQVIYGDSDPGEMPYHIVLSGSAILETRGKGKPQQLGAGDIVMLTHGSAHILHDGSGARPKPAREREALNLIISENKGTGERLDMLCGRIVLAPPHDRLIRAYLPQRLVIRTAAPDRSARGASKGSLKGSPDGDTLAQLNALVTMMRAESAADNLGGYAMLNALSTALFALALRMASESDEAPTGLLALAGHPRLAPALAVIFNEPAHPWTLSELSERCSMSRATLLRHFQDKVGRSPSELLTDVRMALAANELKQPGVSTELVAERVGYQSVAAFRRAFTQHLGMTPADWRRAEREKQTGPS</sequence>
<accession>A0ABU8IXD4</accession>
<evidence type="ECO:0000313" key="6">
    <source>
        <dbReference type="Proteomes" id="UP001386437"/>
    </source>
</evidence>
<keyword evidence="3" id="KW-0804">Transcription</keyword>
<dbReference type="RefSeq" id="WP_336600079.1">
    <property type="nucleotide sequence ID" value="NZ_JACFYJ010000044.1"/>
</dbReference>
<proteinExistence type="predicted"/>
<dbReference type="PANTHER" id="PTHR46796:SF7">
    <property type="entry name" value="ARAC FAMILY TRANSCRIPTIONAL REGULATOR"/>
    <property type="match status" value="1"/>
</dbReference>
<dbReference type="SMART" id="SM00342">
    <property type="entry name" value="HTH_ARAC"/>
    <property type="match status" value="1"/>
</dbReference>
<evidence type="ECO:0000256" key="1">
    <source>
        <dbReference type="ARBA" id="ARBA00023015"/>
    </source>
</evidence>
<dbReference type="InterPro" id="IPR050204">
    <property type="entry name" value="AraC_XylS_family_regulators"/>
</dbReference>
<protein>
    <submittedName>
        <fullName evidence="5">Helix-turn-helix transcriptional regulator</fullName>
    </submittedName>
</protein>
<keyword evidence="1" id="KW-0805">Transcription regulation</keyword>
<dbReference type="InterPro" id="IPR032783">
    <property type="entry name" value="AraC_lig"/>
</dbReference>
<organism evidence="5 6">
    <name type="scientific">Paraburkholderia bengalensis</name>
    <dbReference type="NCBI Taxonomy" id="2747562"/>
    <lineage>
        <taxon>Bacteria</taxon>
        <taxon>Pseudomonadati</taxon>
        <taxon>Pseudomonadota</taxon>
        <taxon>Betaproteobacteria</taxon>
        <taxon>Burkholderiales</taxon>
        <taxon>Burkholderiaceae</taxon>
        <taxon>Paraburkholderia</taxon>
    </lineage>
</organism>
<name>A0ABU8IXD4_9BURK</name>
<dbReference type="PANTHER" id="PTHR46796">
    <property type="entry name" value="HTH-TYPE TRANSCRIPTIONAL ACTIVATOR RHAS-RELATED"/>
    <property type="match status" value="1"/>
</dbReference>
<evidence type="ECO:0000256" key="2">
    <source>
        <dbReference type="ARBA" id="ARBA00023125"/>
    </source>
</evidence>
<dbReference type="Gene3D" id="1.10.10.60">
    <property type="entry name" value="Homeodomain-like"/>
    <property type="match status" value="1"/>
</dbReference>
<dbReference type="InterPro" id="IPR009057">
    <property type="entry name" value="Homeodomain-like_sf"/>
</dbReference>
<dbReference type="EMBL" id="JACFYJ010000044">
    <property type="protein sequence ID" value="MEI6000104.1"/>
    <property type="molecule type" value="Genomic_DNA"/>
</dbReference>
<dbReference type="Pfam" id="PF12833">
    <property type="entry name" value="HTH_18"/>
    <property type="match status" value="1"/>
</dbReference>
<dbReference type="InterPro" id="IPR018060">
    <property type="entry name" value="HTH_AraC"/>
</dbReference>